<dbReference type="PANTHER" id="PTHR32552:SF82">
    <property type="entry name" value="FCUA PROTEIN"/>
    <property type="match status" value="1"/>
</dbReference>
<dbReference type="GO" id="GO:0015344">
    <property type="term" value="F:siderophore uptake transmembrane transporter activity"/>
    <property type="evidence" value="ECO:0007669"/>
    <property type="project" value="TreeGrafter"/>
</dbReference>
<keyword evidence="5" id="KW-0410">Iron transport</keyword>
<dbReference type="GO" id="GO:0038023">
    <property type="term" value="F:signaling receptor activity"/>
    <property type="evidence" value="ECO:0007669"/>
    <property type="project" value="InterPro"/>
</dbReference>
<dbReference type="PANTHER" id="PTHR32552">
    <property type="entry name" value="FERRICHROME IRON RECEPTOR-RELATED"/>
    <property type="match status" value="1"/>
</dbReference>
<dbReference type="AlphaFoldDB" id="A0A1W1IAS2"/>
<evidence type="ECO:0000259" key="16">
    <source>
        <dbReference type="SMART" id="SM00965"/>
    </source>
</evidence>
<dbReference type="InterPro" id="IPR010917">
    <property type="entry name" value="TonB_rcpt_CS"/>
</dbReference>
<evidence type="ECO:0000256" key="11">
    <source>
        <dbReference type="ARBA" id="ARBA00023136"/>
    </source>
</evidence>
<dbReference type="InterPro" id="IPR000531">
    <property type="entry name" value="Beta-barrel_TonB"/>
</dbReference>
<accession>A0A1W1IAS2</accession>
<feature type="domain" description="Secretin/TonB short N-terminal" evidence="16">
    <location>
        <begin position="83"/>
        <end position="134"/>
    </location>
</feature>
<evidence type="ECO:0000256" key="5">
    <source>
        <dbReference type="ARBA" id="ARBA00022496"/>
    </source>
</evidence>
<keyword evidence="12 17" id="KW-0675">Receptor</keyword>
<dbReference type="Proteomes" id="UP000192042">
    <property type="component" value="Chromosome I"/>
</dbReference>
<gene>
    <name evidence="17" type="ORF">NSJP_3929</name>
</gene>
<evidence type="ECO:0000256" key="13">
    <source>
        <dbReference type="ARBA" id="ARBA00023237"/>
    </source>
</evidence>
<dbReference type="InterPro" id="IPR012910">
    <property type="entry name" value="Plug_dom"/>
</dbReference>
<keyword evidence="11 14" id="KW-0472">Membrane</keyword>
<dbReference type="InterPro" id="IPR037066">
    <property type="entry name" value="Plug_dom_sf"/>
</dbReference>
<comment type="subcellular location">
    <subcellularLocation>
        <location evidence="1 14">Cell outer membrane</location>
        <topology evidence="1 14">Multi-pass membrane protein</topology>
    </subcellularLocation>
</comment>
<dbReference type="OrthoDB" id="9760333at2"/>
<dbReference type="PROSITE" id="PS01156">
    <property type="entry name" value="TONB_DEPENDENT_REC_2"/>
    <property type="match status" value="1"/>
</dbReference>
<keyword evidence="3 14" id="KW-0813">Transport</keyword>
<dbReference type="Gene3D" id="2.170.130.10">
    <property type="entry name" value="TonB-dependent receptor, plug domain"/>
    <property type="match status" value="1"/>
</dbReference>
<evidence type="ECO:0000256" key="6">
    <source>
        <dbReference type="ARBA" id="ARBA00022692"/>
    </source>
</evidence>
<dbReference type="InterPro" id="IPR036942">
    <property type="entry name" value="Beta-barrel_TonB_sf"/>
</dbReference>
<dbReference type="PROSITE" id="PS52016">
    <property type="entry name" value="TONB_DEPENDENT_REC_3"/>
    <property type="match status" value="1"/>
</dbReference>
<keyword evidence="10 15" id="KW-0798">TonB box</keyword>
<evidence type="ECO:0000256" key="14">
    <source>
        <dbReference type="PROSITE-ProRule" id="PRU01360"/>
    </source>
</evidence>
<dbReference type="GO" id="GO:0009279">
    <property type="term" value="C:cell outer membrane"/>
    <property type="evidence" value="ECO:0007669"/>
    <property type="project" value="UniProtKB-SubCell"/>
</dbReference>
<evidence type="ECO:0000256" key="4">
    <source>
        <dbReference type="ARBA" id="ARBA00022452"/>
    </source>
</evidence>
<evidence type="ECO:0000256" key="7">
    <source>
        <dbReference type="ARBA" id="ARBA00022729"/>
    </source>
</evidence>
<dbReference type="Gene3D" id="2.40.170.20">
    <property type="entry name" value="TonB-dependent receptor, beta-barrel domain"/>
    <property type="match status" value="1"/>
</dbReference>
<dbReference type="Pfam" id="PF00593">
    <property type="entry name" value="TonB_dep_Rec_b-barrel"/>
    <property type="match status" value="1"/>
</dbReference>
<reference evidence="17 18" key="1">
    <citation type="submission" date="2017-03" db="EMBL/GenBank/DDBJ databases">
        <authorList>
            <person name="Afonso C.L."/>
            <person name="Miller P.J."/>
            <person name="Scott M.A."/>
            <person name="Spackman E."/>
            <person name="Goraichik I."/>
            <person name="Dimitrov K.M."/>
            <person name="Suarez D.L."/>
            <person name="Swayne D.E."/>
        </authorList>
    </citation>
    <scope>NUCLEOTIDE SEQUENCE [LARGE SCALE GENOMIC DNA]</scope>
    <source>
        <strain evidence="17">Genome sequencing of Nitrospira japonica strain NJ11</strain>
    </source>
</reference>
<dbReference type="SUPFAM" id="SSF56935">
    <property type="entry name" value="Porins"/>
    <property type="match status" value="1"/>
</dbReference>
<evidence type="ECO:0000256" key="9">
    <source>
        <dbReference type="ARBA" id="ARBA00023065"/>
    </source>
</evidence>
<name>A0A1W1IAS2_9BACT</name>
<keyword evidence="8" id="KW-0408">Iron</keyword>
<evidence type="ECO:0000256" key="15">
    <source>
        <dbReference type="RuleBase" id="RU003357"/>
    </source>
</evidence>
<keyword evidence="6 14" id="KW-0812">Transmembrane</keyword>
<dbReference type="InterPro" id="IPR039426">
    <property type="entry name" value="TonB-dep_rcpt-like"/>
</dbReference>
<dbReference type="GO" id="GO:0015891">
    <property type="term" value="P:siderophore transport"/>
    <property type="evidence" value="ECO:0007669"/>
    <property type="project" value="InterPro"/>
</dbReference>
<protein>
    <submittedName>
        <fullName evidence="17">Putative tonB-dependent receptor protein</fullName>
    </submittedName>
</protein>
<evidence type="ECO:0000256" key="2">
    <source>
        <dbReference type="ARBA" id="ARBA00009810"/>
    </source>
</evidence>
<dbReference type="InterPro" id="IPR011662">
    <property type="entry name" value="Secretin/TonB_short_N"/>
</dbReference>
<evidence type="ECO:0000256" key="3">
    <source>
        <dbReference type="ARBA" id="ARBA00022448"/>
    </source>
</evidence>
<evidence type="ECO:0000256" key="10">
    <source>
        <dbReference type="ARBA" id="ARBA00023077"/>
    </source>
</evidence>
<dbReference type="Gene3D" id="3.55.50.30">
    <property type="match status" value="1"/>
</dbReference>
<dbReference type="CDD" id="cd01347">
    <property type="entry name" value="ligand_gated_channel"/>
    <property type="match status" value="1"/>
</dbReference>
<comment type="similarity">
    <text evidence="2 14 15">Belongs to the TonB-dependent receptor family.</text>
</comment>
<dbReference type="KEGG" id="nja:NSJP_3929"/>
<organism evidence="17 18">
    <name type="scientific">Nitrospira japonica</name>
    <dbReference type="NCBI Taxonomy" id="1325564"/>
    <lineage>
        <taxon>Bacteria</taxon>
        <taxon>Pseudomonadati</taxon>
        <taxon>Nitrospirota</taxon>
        <taxon>Nitrospiria</taxon>
        <taxon>Nitrospirales</taxon>
        <taxon>Nitrospiraceae</taxon>
        <taxon>Nitrospira</taxon>
    </lineage>
</organism>
<dbReference type="NCBIfam" id="TIGR01783">
    <property type="entry name" value="TonB-siderophor"/>
    <property type="match status" value="1"/>
</dbReference>
<keyword evidence="13 14" id="KW-0998">Cell outer membrane</keyword>
<dbReference type="InterPro" id="IPR010105">
    <property type="entry name" value="TonB_sidphr_rcpt"/>
</dbReference>
<evidence type="ECO:0000313" key="17">
    <source>
        <dbReference type="EMBL" id="SLM50096.1"/>
    </source>
</evidence>
<sequence length="860" mass="92928">MRDLGGVAGGTRVGSNVSLMAWRWRAMLVRLVLALFTVTCVASHSAAADGRSESASDDRKIDFNIPQQPVSSALHAFAGQTGWEVSSPADVSEGRTSPGVQGTFVPEDGLKAMLAGTGLTYRLIGPQTATIERETSSGVVPAVVAAGAAGAATGAMAAANGSEGYTQTVQKPVKVPEVVVKDVKERPHREELLPEYAGGDVATGGRLGVLGNRDIMDSPFNQTNYSSKVIQNQQIRYMADVLNNDPTARASASTSTGADDFSIRGFNVSNADIYFNGMVGVAPTFFNSMMAESLERVEVLKGPSALLNGIAQQGSIGGTINLVPKRAGADPLTQFTGSYISSTQFGGHADISRRFGSEKQFGVRFNGVYRSGDTPIDYQSRESALGTLALDYQVKRFRVVADLGYQYQNMQAIRDFTTVSSGVQVPKVPNNRGNYDGPHDFNKPQVYYGDLRGEYDILDQLTVFAAVGGSYRNSRYVLTNRNITDAAGDLEPTSTQLIAETMAAWTVEGGLQGRFVTGPVRHQATLAYTYFNRFRKEGSGPFTDVPQSNIYNPTFGPAPDTSVDPALHKIQDMTLTGTTLADTLSMFDERLQLTVAGRLQTIDNTRFTANTGSIRSTYYESAVTPMVGLVVKPWQRVSLYANYIQGLQQGPVAPLTSANAGEIFAPFVTTQYEFGGKVDFGHLGTSLAFYQIAQPSGFVNPTTNVFGINGEQRHRGMDFNIFGELTEGVRLLGGAAFIDSELTKTEDGLNDGHRGIAVPRWRFVLGGEWDTPFLSGFTLFARGTHNTSMFLDQANTQEVPGWARLDLGARYMFLQPNGKPVTIRANVTNVLDSGYWDANSFGQLTVSDPRVFWLSATIDF</sequence>
<evidence type="ECO:0000256" key="8">
    <source>
        <dbReference type="ARBA" id="ARBA00023004"/>
    </source>
</evidence>
<keyword evidence="9" id="KW-0406">Ion transport</keyword>
<keyword evidence="7" id="KW-0732">Signal</keyword>
<evidence type="ECO:0000256" key="1">
    <source>
        <dbReference type="ARBA" id="ARBA00004571"/>
    </source>
</evidence>
<dbReference type="STRING" id="1325564.NSJP_3929"/>
<evidence type="ECO:0000256" key="12">
    <source>
        <dbReference type="ARBA" id="ARBA00023170"/>
    </source>
</evidence>
<proteinExistence type="inferred from homology"/>
<evidence type="ECO:0000313" key="18">
    <source>
        <dbReference type="Proteomes" id="UP000192042"/>
    </source>
</evidence>
<dbReference type="Pfam" id="PF07715">
    <property type="entry name" value="Plug"/>
    <property type="match status" value="1"/>
</dbReference>
<keyword evidence="18" id="KW-1185">Reference proteome</keyword>
<dbReference type="EMBL" id="LT828648">
    <property type="protein sequence ID" value="SLM50096.1"/>
    <property type="molecule type" value="Genomic_DNA"/>
</dbReference>
<dbReference type="SMART" id="SM00965">
    <property type="entry name" value="STN"/>
    <property type="match status" value="1"/>
</dbReference>
<keyword evidence="4 14" id="KW-1134">Transmembrane beta strand</keyword>